<dbReference type="Pfam" id="PF13426">
    <property type="entry name" value="PAS_9"/>
    <property type="match status" value="1"/>
</dbReference>
<dbReference type="EMBL" id="LGUC01000002">
    <property type="protein sequence ID" value="KPN28990.1"/>
    <property type="molecule type" value="Genomic_DNA"/>
</dbReference>
<evidence type="ECO:0000313" key="2">
    <source>
        <dbReference type="EMBL" id="KPN28990.1"/>
    </source>
</evidence>
<dbReference type="InterPro" id="IPR000700">
    <property type="entry name" value="PAS-assoc_C"/>
</dbReference>
<dbReference type="NCBIfam" id="TIGR00229">
    <property type="entry name" value="sensory_box"/>
    <property type="match status" value="1"/>
</dbReference>
<dbReference type="Proteomes" id="UP000050535">
    <property type="component" value="Unassembled WGS sequence"/>
</dbReference>
<sequence length="136" mass="15419">MTGYTVEEAVGETPAILSSGEYDDEFYEELWDTIQAGQQWKSEMIDQRKEGDQVILDQTIAPIEIDSGTLEGYVAVNRDVTEHRKREKQLQIYEYAYESALSGLAIANFDGELRSLNPASREMWGTTRKRSSSASR</sequence>
<name>A0A0P7FR39_9EURY</name>
<dbReference type="SMART" id="SM00086">
    <property type="entry name" value="PAC"/>
    <property type="match status" value="1"/>
</dbReference>
<dbReference type="AlphaFoldDB" id="A0A0P7FR39"/>
<reference evidence="3" key="1">
    <citation type="submission" date="2013-11" db="EMBL/GenBank/DDBJ databases">
        <authorList>
            <person name="Hoang H.T."/>
            <person name="Killian M.L."/>
            <person name="Madson D.M."/>
            <person name="Arruda P.H.E."/>
            <person name="Sun D."/>
            <person name="Schwartz K.J."/>
            <person name="Yoon K."/>
        </authorList>
    </citation>
    <scope>NUCLEOTIDE SEQUENCE [LARGE SCALE GENOMIC DNA]</scope>
    <source>
        <strain evidence="3">CDK2</strain>
    </source>
</reference>
<proteinExistence type="predicted"/>
<dbReference type="InterPro" id="IPR000014">
    <property type="entry name" value="PAS"/>
</dbReference>
<dbReference type="OrthoDB" id="200505at2157"/>
<dbReference type="InterPro" id="IPR001610">
    <property type="entry name" value="PAC"/>
</dbReference>
<gene>
    <name evidence="2" type="ORF">SY89_03224</name>
</gene>
<evidence type="ECO:0000313" key="3">
    <source>
        <dbReference type="Proteomes" id="UP000050535"/>
    </source>
</evidence>
<keyword evidence="3" id="KW-1185">Reference proteome</keyword>
<comment type="caution">
    <text evidence="2">The sequence shown here is derived from an EMBL/GenBank/DDBJ whole genome shotgun (WGS) entry which is preliminary data.</text>
</comment>
<feature type="domain" description="PAC" evidence="1">
    <location>
        <begin position="38"/>
        <end position="92"/>
    </location>
</feature>
<evidence type="ECO:0000259" key="1">
    <source>
        <dbReference type="PROSITE" id="PS50113"/>
    </source>
</evidence>
<dbReference type="InterPro" id="IPR035965">
    <property type="entry name" value="PAS-like_dom_sf"/>
</dbReference>
<dbReference type="STRING" id="699431.SY89_03224"/>
<protein>
    <submittedName>
        <fullName evidence="2">Bacterio-opsin activator</fullName>
    </submittedName>
</protein>
<dbReference type="Gene3D" id="3.30.450.20">
    <property type="entry name" value="PAS domain"/>
    <property type="match status" value="1"/>
</dbReference>
<accession>A0A0P7FR39</accession>
<organism evidence="2 3">
    <name type="scientific">Halolamina pelagica</name>
    <dbReference type="NCBI Taxonomy" id="699431"/>
    <lineage>
        <taxon>Archaea</taxon>
        <taxon>Methanobacteriati</taxon>
        <taxon>Methanobacteriota</taxon>
        <taxon>Stenosarchaea group</taxon>
        <taxon>Halobacteria</taxon>
        <taxon>Halobacteriales</taxon>
        <taxon>Haloferacaceae</taxon>
    </lineage>
</organism>
<dbReference type="SUPFAM" id="SSF55785">
    <property type="entry name" value="PYP-like sensor domain (PAS domain)"/>
    <property type="match status" value="2"/>
</dbReference>
<dbReference type="CDD" id="cd00130">
    <property type="entry name" value="PAS"/>
    <property type="match status" value="1"/>
</dbReference>
<dbReference type="PROSITE" id="PS50113">
    <property type="entry name" value="PAC"/>
    <property type="match status" value="1"/>
</dbReference>